<accession>A0AAV5VP38</accession>
<keyword evidence="2" id="KW-1185">Reference proteome</keyword>
<reference evidence="1" key="1">
    <citation type="submission" date="2023-10" db="EMBL/GenBank/DDBJ databases">
        <title>Genome assembly of Pristionchus species.</title>
        <authorList>
            <person name="Yoshida K."/>
            <person name="Sommer R.J."/>
        </authorList>
    </citation>
    <scope>NUCLEOTIDE SEQUENCE</scope>
    <source>
        <strain evidence="1">RS5133</strain>
    </source>
</reference>
<feature type="non-terminal residue" evidence="1">
    <location>
        <position position="1"/>
    </location>
</feature>
<name>A0AAV5VP38_9BILA</name>
<dbReference type="AlphaFoldDB" id="A0AAV5VP38"/>
<proteinExistence type="predicted"/>
<organism evidence="1 2">
    <name type="scientific">Pristionchus fissidentatus</name>
    <dbReference type="NCBI Taxonomy" id="1538716"/>
    <lineage>
        <taxon>Eukaryota</taxon>
        <taxon>Metazoa</taxon>
        <taxon>Ecdysozoa</taxon>
        <taxon>Nematoda</taxon>
        <taxon>Chromadorea</taxon>
        <taxon>Rhabditida</taxon>
        <taxon>Rhabditina</taxon>
        <taxon>Diplogasteromorpha</taxon>
        <taxon>Diplogasteroidea</taxon>
        <taxon>Neodiplogasteridae</taxon>
        <taxon>Pristionchus</taxon>
    </lineage>
</organism>
<protein>
    <submittedName>
        <fullName evidence="1">Uncharacterized protein</fullName>
    </submittedName>
</protein>
<comment type="caution">
    <text evidence="1">The sequence shown here is derived from an EMBL/GenBank/DDBJ whole genome shotgun (WGS) entry which is preliminary data.</text>
</comment>
<dbReference type="EMBL" id="BTSY01000003">
    <property type="protein sequence ID" value="GMT19539.1"/>
    <property type="molecule type" value="Genomic_DNA"/>
</dbReference>
<dbReference type="Proteomes" id="UP001432322">
    <property type="component" value="Unassembled WGS sequence"/>
</dbReference>
<sequence length="79" mass="9267">DRSKVIFLHRQPFYLYRFEYSWQLHSFNTDKSPIDIDQSGISLDKTILIYHKDKLIVLQSHSSMEVRTRGSNVILVSGP</sequence>
<gene>
    <name evidence="1" type="ORF">PFISCL1PPCAC_10836</name>
</gene>
<evidence type="ECO:0000313" key="1">
    <source>
        <dbReference type="EMBL" id="GMT19539.1"/>
    </source>
</evidence>
<evidence type="ECO:0000313" key="2">
    <source>
        <dbReference type="Proteomes" id="UP001432322"/>
    </source>
</evidence>
<feature type="non-terminal residue" evidence="1">
    <location>
        <position position="79"/>
    </location>
</feature>